<dbReference type="AlphaFoldDB" id="A0A8J4T2X7"/>
<accession>A0A8J4T2X7</accession>
<reference evidence="1" key="1">
    <citation type="submission" date="2019-05" db="EMBL/GenBank/DDBJ databases">
        <title>Annotation for the trematode Paragonimus heterotremus.</title>
        <authorList>
            <person name="Choi Y.-J."/>
        </authorList>
    </citation>
    <scope>NUCLEOTIDE SEQUENCE</scope>
    <source>
        <strain evidence="1">LC</strain>
    </source>
</reference>
<gene>
    <name evidence="1" type="ORF">PHET_03428</name>
</gene>
<proteinExistence type="predicted"/>
<sequence>MFKPYAFGGNFEDIFGHLSKPDDRFSLNKAYNEIPEMLPSTANKYHNSTPIWVARGLQLPALLMDQSLKAFHSNDQSLKTDLIKNKPPVIYELAVRRAFGYCDDERASCDKGCDHDVRNRMFCYRTCVFDDRKCDSPQWDSCQFEASYQGEWELIKPRQKASYEQKANTALQLTIAEKHIHIRSLEGPDQQEVSFQCVRKASETIGDWFVIRSVNQMNGW</sequence>
<evidence type="ECO:0000313" key="1">
    <source>
        <dbReference type="EMBL" id="KAF5403010.1"/>
    </source>
</evidence>
<organism evidence="1 2">
    <name type="scientific">Paragonimus heterotremus</name>
    <dbReference type="NCBI Taxonomy" id="100268"/>
    <lineage>
        <taxon>Eukaryota</taxon>
        <taxon>Metazoa</taxon>
        <taxon>Spiralia</taxon>
        <taxon>Lophotrochozoa</taxon>
        <taxon>Platyhelminthes</taxon>
        <taxon>Trematoda</taxon>
        <taxon>Digenea</taxon>
        <taxon>Plagiorchiida</taxon>
        <taxon>Troglotremata</taxon>
        <taxon>Troglotrematidae</taxon>
        <taxon>Paragonimus</taxon>
    </lineage>
</organism>
<comment type="caution">
    <text evidence="1">The sequence shown here is derived from an EMBL/GenBank/DDBJ whole genome shotgun (WGS) entry which is preliminary data.</text>
</comment>
<name>A0A8J4T2X7_9TREM</name>
<dbReference type="OrthoDB" id="5947018at2759"/>
<dbReference type="Proteomes" id="UP000748531">
    <property type="component" value="Unassembled WGS sequence"/>
</dbReference>
<protein>
    <submittedName>
        <fullName evidence="1">Uncharacterized protein</fullName>
    </submittedName>
</protein>
<evidence type="ECO:0000313" key="2">
    <source>
        <dbReference type="Proteomes" id="UP000748531"/>
    </source>
</evidence>
<dbReference type="EMBL" id="LUCH01001473">
    <property type="protein sequence ID" value="KAF5403010.1"/>
    <property type="molecule type" value="Genomic_DNA"/>
</dbReference>
<keyword evidence="2" id="KW-1185">Reference proteome</keyword>